<reference evidence="2" key="1">
    <citation type="journal article" date="2014" name="Front. Microbiol.">
        <title>High frequency of phylogenetically diverse reductive dehalogenase-homologous genes in deep subseafloor sedimentary metagenomes.</title>
        <authorList>
            <person name="Kawai M."/>
            <person name="Futagami T."/>
            <person name="Toyoda A."/>
            <person name="Takaki Y."/>
            <person name="Nishi S."/>
            <person name="Hori S."/>
            <person name="Arai W."/>
            <person name="Tsubouchi T."/>
            <person name="Morono Y."/>
            <person name="Uchiyama I."/>
            <person name="Ito T."/>
            <person name="Fujiyama A."/>
            <person name="Inagaki F."/>
            <person name="Takami H."/>
        </authorList>
    </citation>
    <scope>NUCLEOTIDE SEQUENCE</scope>
    <source>
        <strain evidence="2">Expedition CK06-06</strain>
    </source>
</reference>
<dbReference type="EMBL" id="BARW01018572">
    <property type="protein sequence ID" value="GAJ00434.1"/>
    <property type="molecule type" value="Genomic_DNA"/>
</dbReference>
<evidence type="ECO:0000313" key="2">
    <source>
        <dbReference type="EMBL" id="GAJ00434.1"/>
    </source>
</evidence>
<name>X1T5C1_9ZZZZ</name>
<protein>
    <submittedName>
        <fullName evidence="2">Uncharacterized protein</fullName>
    </submittedName>
</protein>
<comment type="caution">
    <text evidence="2">The sequence shown here is derived from an EMBL/GenBank/DDBJ whole genome shotgun (WGS) entry which is preliminary data.</text>
</comment>
<proteinExistence type="predicted"/>
<accession>X1T5C1</accession>
<feature type="region of interest" description="Disordered" evidence="1">
    <location>
        <begin position="1"/>
        <end position="33"/>
    </location>
</feature>
<feature type="compositionally biased region" description="Basic and acidic residues" evidence="1">
    <location>
        <begin position="12"/>
        <end position="33"/>
    </location>
</feature>
<organism evidence="2">
    <name type="scientific">marine sediment metagenome</name>
    <dbReference type="NCBI Taxonomy" id="412755"/>
    <lineage>
        <taxon>unclassified sequences</taxon>
        <taxon>metagenomes</taxon>
        <taxon>ecological metagenomes</taxon>
    </lineage>
</organism>
<gene>
    <name evidence="2" type="ORF">S12H4_31774</name>
</gene>
<dbReference type="AlphaFoldDB" id="X1T5C1"/>
<evidence type="ECO:0000256" key="1">
    <source>
        <dbReference type="SAM" id="MobiDB-lite"/>
    </source>
</evidence>
<sequence>MPNGIDGWTSDKLSHSTDAVREAVEHEAYEERKRKKKVEDSLSDFDRSISCLSSSKPCRLTSYSYCSLVMT</sequence>